<dbReference type="PANTHER" id="PTHR10656:SF42">
    <property type="entry name" value="CYCLIC GMP-AMP SYNTHASE-LIKE PROTEIN-RELATED"/>
    <property type="match status" value="1"/>
</dbReference>
<gene>
    <name evidence="8" type="ORF">chiPu_0011042</name>
</gene>
<keyword evidence="6" id="KW-0460">Magnesium</keyword>
<protein>
    <recommendedName>
        <fullName evidence="7">Mab-21-like HhH/H2TH-like domain-containing protein</fullName>
    </recommendedName>
</protein>
<evidence type="ECO:0000256" key="6">
    <source>
        <dbReference type="ARBA" id="ARBA00022842"/>
    </source>
</evidence>
<name>A0A401SQB1_CHIPU</name>
<dbReference type="OMA" id="NQCCNEK"/>
<dbReference type="Pfam" id="PF20266">
    <property type="entry name" value="Mab-21_C"/>
    <property type="match status" value="1"/>
</dbReference>
<comment type="caution">
    <text evidence="8">The sequence shown here is derived from an EMBL/GenBank/DDBJ whole genome shotgun (WGS) entry which is preliminary data.</text>
</comment>
<dbReference type="STRING" id="137246.A0A401SQB1"/>
<reference evidence="8 9" key="1">
    <citation type="journal article" date="2018" name="Nat. Ecol. Evol.">
        <title>Shark genomes provide insights into elasmobranch evolution and the origin of vertebrates.</title>
        <authorList>
            <person name="Hara Y"/>
            <person name="Yamaguchi K"/>
            <person name="Onimaru K"/>
            <person name="Kadota M"/>
            <person name="Koyanagi M"/>
            <person name="Keeley SD"/>
            <person name="Tatsumi K"/>
            <person name="Tanaka K"/>
            <person name="Motone F"/>
            <person name="Kageyama Y"/>
            <person name="Nozu R"/>
            <person name="Adachi N"/>
            <person name="Nishimura O"/>
            <person name="Nakagawa R"/>
            <person name="Tanegashima C"/>
            <person name="Kiyatake I"/>
            <person name="Matsumoto R"/>
            <person name="Murakumo K"/>
            <person name="Nishida K"/>
            <person name="Terakita A"/>
            <person name="Kuratani S"/>
            <person name="Sato K"/>
            <person name="Hyodo S Kuraku.S."/>
        </authorList>
    </citation>
    <scope>NUCLEOTIDE SEQUENCE [LARGE SCALE GENOMIC DNA]</scope>
</reference>
<dbReference type="PANTHER" id="PTHR10656">
    <property type="entry name" value="CELL FATE DETERMINING PROTEIN MAB21-RELATED"/>
    <property type="match status" value="1"/>
</dbReference>
<dbReference type="GO" id="GO:0016779">
    <property type="term" value="F:nucleotidyltransferase activity"/>
    <property type="evidence" value="ECO:0007669"/>
    <property type="project" value="UniProtKB-KW"/>
</dbReference>
<evidence type="ECO:0000256" key="2">
    <source>
        <dbReference type="ARBA" id="ARBA00008307"/>
    </source>
</evidence>
<accession>A0A401SQB1</accession>
<dbReference type="Proteomes" id="UP000287033">
    <property type="component" value="Unassembled WGS sequence"/>
</dbReference>
<dbReference type="InterPro" id="IPR046906">
    <property type="entry name" value="Mab-21_HhH/H2TH-like"/>
</dbReference>
<evidence type="ECO:0000256" key="3">
    <source>
        <dbReference type="ARBA" id="ARBA00022679"/>
    </source>
</evidence>
<dbReference type="EMBL" id="BEZZ01000445">
    <property type="protein sequence ID" value="GCC32580.1"/>
    <property type="molecule type" value="Genomic_DNA"/>
</dbReference>
<feature type="domain" description="Mab-21-like HhH/H2TH-like" evidence="7">
    <location>
        <begin position="235"/>
        <end position="330"/>
    </location>
</feature>
<dbReference type="AlphaFoldDB" id="A0A401SQB1"/>
<dbReference type="SMART" id="SM01265">
    <property type="entry name" value="Mab-21"/>
    <property type="match status" value="1"/>
</dbReference>
<evidence type="ECO:0000313" key="8">
    <source>
        <dbReference type="EMBL" id="GCC32580.1"/>
    </source>
</evidence>
<proteinExistence type="inferred from homology"/>
<evidence type="ECO:0000256" key="1">
    <source>
        <dbReference type="ARBA" id="ARBA00001946"/>
    </source>
</evidence>
<evidence type="ECO:0000313" key="9">
    <source>
        <dbReference type="Proteomes" id="UP000287033"/>
    </source>
</evidence>
<evidence type="ECO:0000256" key="4">
    <source>
        <dbReference type="ARBA" id="ARBA00022695"/>
    </source>
</evidence>
<keyword evidence="3" id="KW-0808">Transferase</keyword>
<dbReference type="Gene3D" id="3.30.460.90">
    <property type="match status" value="1"/>
</dbReference>
<evidence type="ECO:0000256" key="5">
    <source>
        <dbReference type="ARBA" id="ARBA00022723"/>
    </source>
</evidence>
<sequence>MELRIHAVSEALEEPLQKYYTDFVKMEPGEKVKKVTLQRMLKRLLEFIHSRDDLFADYFIQVGSIADGTKAEAVDELDVLIPLQKDKLRVTAVDQSLNLFSIDEYVDGDWRCLSHDETISRLYELVRDYKDKYYKDDPSFAVKKRTITATALPLKIDWIKIDLVLCIESALRFSNVEWPFPKWLNGQSKWLTYQQQESVRKMGIDMTCHGIHWRPSFSRIDAYLIGEIDSKGGYRKKAFKIFKSLNGYYWTKDQLRKDYQGKSQPFLGSFMTKILYLHAREKYPESQHWNSLGKSFCNFLDVLNQCCNEKRLDHYYQTNNNLFEYVAGETFLWLQENIRNILQNPEEELS</sequence>
<dbReference type="GO" id="GO:0046872">
    <property type="term" value="F:metal ion binding"/>
    <property type="evidence" value="ECO:0007669"/>
    <property type="project" value="UniProtKB-KW"/>
</dbReference>
<dbReference type="InterPro" id="IPR024810">
    <property type="entry name" value="MAB21L/cGLR"/>
</dbReference>
<organism evidence="8 9">
    <name type="scientific">Chiloscyllium punctatum</name>
    <name type="common">Brownbanded bambooshark</name>
    <name type="synonym">Hemiscyllium punctatum</name>
    <dbReference type="NCBI Taxonomy" id="137246"/>
    <lineage>
        <taxon>Eukaryota</taxon>
        <taxon>Metazoa</taxon>
        <taxon>Chordata</taxon>
        <taxon>Craniata</taxon>
        <taxon>Vertebrata</taxon>
        <taxon>Chondrichthyes</taxon>
        <taxon>Elasmobranchii</taxon>
        <taxon>Galeomorphii</taxon>
        <taxon>Galeoidea</taxon>
        <taxon>Orectolobiformes</taxon>
        <taxon>Hemiscylliidae</taxon>
        <taxon>Chiloscyllium</taxon>
    </lineage>
</organism>
<comment type="similarity">
    <text evidence="2">Belongs to the mab-21 family.</text>
</comment>
<dbReference type="OrthoDB" id="6054650at2759"/>
<evidence type="ECO:0000259" key="7">
    <source>
        <dbReference type="Pfam" id="PF20266"/>
    </source>
</evidence>
<comment type="cofactor">
    <cofactor evidence="1">
        <name>Mg(2+)</name>
        <dbReference type="ChEBI" id="CHEBI:18420"/>
    </cofactor>
</comment>
<keyword evidence="5" id="KW-0479">Metal-binding</keyword>
<keyword evidence="4" id="KW-0548">Nucleotidyltransferase</keyword>
<dbReference type="Gene3D" id="1.10.1410.40">
    <property type="match status" value="1"/>
</dbReference>
<keyword evidence="9" id="KW-1185">Reference proteome</keyword>